<dbReference type="GO" id="GO:0016020">
    <property type="term" value="C:membrane"/>
    <property type="evidence" value="ECO:0007669"/>
    <property type="project" value="GOC"/>
</dbReference>
<dbReference type="InterPro" id="IPR029044">
    <property type="entry name" value="Nucleotide-diphossugar_trans"/>
</dbReference>
<dbReference type="EMBL" id="MN740306">
    <property type="protein sequence ID" value="QHT99184.1"/>
    <property type="molecule type" value="Genomic_DNA"/>
</dbReference>
<dbReference type="InterPro" id="IPR007577">
    <property type="entry name" value="GlycoTrfase_DXD_sugar-bd_CS"/>
</dbReference>
<organism evidence="2">
    <name type="scientific">viral metagenome</name>
    <dbReference type="NCBI Taxonomy" id="1070528"/>
    <lineage>
        <taxon>unclassified sequences</taxon>
        <taxon>metagenomes</taxon>
        <taxon>organismal metagenomes</taxon>
    </lineage>
</organism>
<dbReference type="Gene3D" id="3.90.550.20">
    <property type="match status" value="1"/>
</dbReference>
<dbReference type="InterPro" id="IPR051706">
    <property type="entry name" value="Glycosyltransferase_domain"/>
</dbReference>
<protein>
    <recommendedName>
        <fullName evidence="3">Glycosyltransferase</fullName>
    </recommendedName>
</protein>
<name>A0A6C0J0J7_9ZZZZ</name>
<dbReference type="Pfam" id="PF04488">
    <property type="entry name" value="Gly_transf_sug"/>
    <property type="match status" value="1"/>
</dbReference>
<keyword evidence="1" id="KW-0808">Transferase</keyword>
<evidence type="ECO:0000313" key="2">
    <source>
        <dbReference type="EMBL" id="QHT99184.1"/>
    </source>
</evidence>
<dbReference type="SUPFAM" id="SSF53448">
    <property type="entry name" value="Nucleotide-diphospho-sugar transferases"/>
    <property type="match status" value="1"/>
</dbReference>
<reference evidence="2" key="1">
    <citation type="journal article" date="2020" name="Nature">
        <title>Giant virus diversity and host interactions through global metagenomics.</title>
        <authorList>
            <person name="Schulz F."/>
            <person name="Roux S."/>
            <person name="Paez-Espino D."/>
            <person name="Jungbluth S."/>
            <person name="Walsh D.A."/>
            <person name="Denef V.J."/>
            <person name="McMahon K.D."/>
            <person name="Konstantinidis K.T."/>
            <person name="Eloe-Fadrosh E.A."/>
            <person name="Kyrpides N.C."/>
            <person name="Woyke T."/>
        </authorList>
    </citation>
    <scope>NUCLEOTIDE SEQUENCE</scope>
    <source>
        <strain evidence="2">GVMAG-M-3300025699-48</strain>
    </source>
</reference>
<sequence>MNIIQTWKDENMPGIYKGLSDKVKFYNPNWNYMFFTDTDIDQFIQTKMPQHYSTFENFKQKIQQLDYFRYLAIYYYGGVYLDLDMNILDSLDDLYNTNPEFCKFPIELTNITDTIINRQNFTHLIGNYAFYAPPKHPFIKRIIDNIDAQRIHDDDIKIAQSENTDPPSQVYVYCTTGPVLVTQTYIDNSNLVELLIPTPINHNCFGNYGMHLSHGNWKA</sequence>
<dbReference type="PANTHER" id="PTHR32385">
    <property type="entry name" value="MANNOSYL PHOSPHORYLINOSITOL CERAMIDE SYNTHASE"/>
    <property type="match status" value="1"/>
</dbReference>
<dbReference type="GO" id="GO:0051999">
    <property type="term" value="P:mannosyl-inositol phosphorylceramide biosynthetic process"/>
    <property type="evidence" value="ECO:0007669"/>
    <property type="project" value="TreeGrafter"/>
</dbReference>
<evidence type="ECO:0008006" key="3">
    <source>
        <dbReference type="Google" id="ProtNLM"/>
    </source>
</evidence>
<dbReference type="PANTHER" id="PTHR32385:SF15">
    <property type="entry name" value="INOSITOL PHOSPHOCERAMIDE MANNOSYLTRANSFERASE 1"/>
    <property type="match status" value="1"/>
</dbReference>
<proteinExistence type="predicted"/>
<accession>A0A6C0J0J7</accession>
<evidence type="ECO:0000256" key="1">
    <source>
        <dbReference type="ARBA" id="ARBA00022679"/>
    </source>
</evidence>
<dbReference type="GO" id="GO:0000030">
    <property type="term" value="F:mannosyltransferase activity"/>
    <property type="evidence" value="ECO:0007669"/>
    <property type="project" value="TreeGrafter"/>
</dbReference>
<dbReference type="AlphaFoldDB" id="A0A6C0J0J7"/>